<feature type="region of interest" description="Disordered" evidence="1">
    <location>
        <begin position="35"/>
        <end position="92"/>
    </location>
</feature>
<accession>A0AA36HXQ8</accession>
<feature type="region of interest" description="Disordered" evidence="1">
    <location>
        <begin position="1"/>
        <end position="22"/>
    </location>
</feature>
<dbReference type="AlphaFoldDB" id="A0AA36HXQ8"/>
<evidence type="ECO:0000313" key="2">
    <source>
        <dbReference type="EMBL" id="CAJ1377306.1"/>
    </source>
</evidence>
<proteinExistence type="predicted"/>
<evidence type="ECO:0000256" key="1">
    <source>
        <dbReference type="SAM" id="MobiDB-lite"/>
    </source>
</evidence>
<keyword evidence="3" id="KW-1185">Reference proteome</keyword>
<feature type="compositionally biased region" description="Basic and acidic residues" evidence="1">
    <location>
        <begin position="55"/>
        <end position="67"/>
    </location>
</feature>
<protein>
    <submittedName>
        <fullName evidence="2">Uncharacterized protein</fullName>
    </submittedName>
</protein>
<organism evidence="2 3">
    <name type="scientific">Effrenium voratum</name>
    <dbReference type="NCBI Taxonomy" id="2562239"/>
    <lineage>
        <taxon>Eukaryota</taxon>
        <taxon>Sar</taxon>
        <taxon>Alveolata</taxon>
        <taxon>Dinophyceae</taxon>
        <taxon>Suessiales</taxon>
        <taxon>Symbiodiniaceae</taxon>
        <taxon>Effrenium</taxon>
    </lineage>
</organism>
<sequence length="266" mass="29332">MGLLDGYDSDESTAPERNTRRRVVRLDYAKLPVSRRLDPAAREVPARIVEPDAGELEKLAQAKQKEDSESECSGSDSDDTSRPEPASNCEAPVGALPFLLPAPKAEGQAASIEIDFKALGKPREKPQAASQVNAWLIKRPFAPTVEEEEEEQFPESLLKHPMLRSRAGPTQSEVAELQSRKKVVHIRADSMKDPDWQLNSLLVGQPGHLRGHAVPTAVSQFETEEWNQSTLSYPSRSQKRKSQINWLASLAACLAGAHTWSLPSHS</sequence>
<gene>
    <name evidence="2" type="ORF">EVOR1521_LOCUS6140</name>
</gene>
<evidence type="ECO:0000313" key="3">
    <source>
        <dbReference type="Proteomes" id="UP001178507"/>
    </source>
</evidence>
<comment type="caution">
    <text evidence="2">The sequence shown here is derived from an EMBL/GenBank/DDBJ whole genome shotgun (WGS) entry which is preliminary data.</text>
</comment>
<name>A0AA36HXQ8_9DINO</name>
<dbReference type="Proteomes" id="UP001178507">
    <property type="component" value="Unassembled WGS sequence"/>
</dbReference>
<dbReference type="EMBL" id="CAUJNA010000453">
    <property type="protein sequence ID" value="CAJ1377306.1"/>
    <property type="molecule type" value="Genomic_DNA"/>
</dbReference>
<feature type="compositionally biased region" description="Basic and acidic residues" evidence="1">
    <location>
        <begin position="35"/>
        <end position="45"/>
    </location>
</feature>
<reference evidence="2" key="1">
    <citation type="submission" date="2023-08" db="EMBL/GenBank/DDBJ databases">
        <authorList>
            <person name="Chen Y."/>
            <person name="Shah S."/>
            <person name="Dougan E. K."/>
            <person name="Thang M."/>
            <person name="Chan C."/>
        </authorList>
    </citation>
    <scope>NUCLEOTIDE SEQUENCE</scope>
</reference>